<dbReference type="EC" id="4.2.99.18" evidence="2"/>
<dbReference type="GO" id="GO:0003684">
    <property type="term" value="F:damaged DNA binding"/>
    <property type="evidence" value="ECO:0007669"/>
    <property type="project" value="InterPro"/>
</dbReference>
<evidence type="ECO:0000256" key="11">
    <source>
        <dbReference type="ARBA" id="ARBA00023268"/>
    </source>
</evidence>
<dbReference type="GO" id="GO:0008270">
    <property type="term" value="F:zinc ion binding"/>
    <property type="evidence" value="ECO:0007669"/>
    <property type="project" value="UniProtKB-KW"/>
</dbReference>
<dbReference type="EMBL" id="SMKL01000010">
    <property type="protein sequence ID" value="TDC53232.1"/>
    <property type="molecule type" value="Genomic_DNA"/>
</dbReference>
<dbReference type="PANTHER" id="PTHR42697:SF3">
    <property type="entry name" value="ENDONUCLEASE 8 1"/>
    <property type="match status" value="1"/>
</dbReference>
<organism evidence="16 17">
    <name type="scientific">Jiangella ureilytica</name>
    <dbReference type="NCBI Taxonomy" id="2530374"/>
    <lineage>
        <taxon>Bacteria</taxon>
        <taxon>Bacillati</taxon>
        <taxon>Actinomycetota</taxon>
        <taxon>Actinomycetes</taxon>
        <taxon>Jiangellales</taxon>
        <taxon>Jiangellaceae</taxon>
        <taxon>Jiangella</taxon>
    </lineage>
</organism>
<dbReference type="InterPro" id="IPR035937">
    <property type="entry name" value="FPG_N"/>
</dbReference>
<keyword evidence="8" id="KW-0238">DNA-binding</keyword>
<dbReference type="SMART" id="SM01232">
    <property type="entry name" value="H2TH"/>
    <property type="match status" value="1"/>
</dbReference>
<keyword evidence="9" id="KW-0234">DNA repair</keyword>
<keyword evidence="11" id="KW-0511">Multifunctional enzyme</keyword>
<dbReference type="SUPFAM" id="SSF46946">
    <property type="entry name" value="S13-like H2TH domain"/>
    <property type="match status" value="1"/>
</dbReference>
<dbReference type="PROSITE" id="PS51066">
    <property type="entry name" value="ZF_FPG_2"/>
    <property type="match status" value="1"/>
</dbReference>
<comment type="similarity">
    <text evidence="1">Belongs to the FPG family.</text>
</comment>
<keyword evidence="10" id="KW-0456">Lyase</keyword>
<keyword evidence="12" id="KW-0326">Glycosidase</keyword>
<dbReference type="GO" id="GO:0000703">
    <property type="term" value="F:oxidized pyrimidine nucleobase lesion DNA N-glycosylase activity"/>
    <property type="evidence" value="ECO:0007669"/>
    <property type="project" value="TreeGrafter"/>
</dbReference>
<reference evidence="16 17" key="1">
    <citation type="submission" date="2019-02" db="EMBL/GenBank/DDBJ databases">
        <title>Draft genome sequences of novel Actinobacteria.</title>
        <authorList>
            <person name="Sahin N."/>
            <person name="Ay H."/>
            <person name="Saygin H."/>
        </authorList>
    </citation>
    <scope>NUCLEOTIDE SEQUENCE [LARGE SCALE GENOMIC DNA]</scope>
    <source>
        <strain evidence="16 17">KC603</strain>
    </source>
</reference>
<evidence type="ECO:0000256" key="13">
    <source>
        <dbReference type="PROSITE-ProRule" id="PRU00391"/>
    </source>
</evidence>
<accession>A0A4R4RWG0</accession>
<comment type="caution">
    <text evidence="16">The sequence shown here is derived from an EMBL/GenBank/DDBJ whole genome shotgun (WGS) entry which is preliminary data.</text>
</comment>
<evidence type="ECO:0000259" key="15">
    <source>
        <dbReference type="PROSITE" id="PS51068"/>
    </source>
</evidence>
<evidence type="ECO:0000313" key="16">
    <source>
        <dbReference type="EMBL" id="TDC53232.1"/>
    </source>
</evidence>
<keyword evidence="5 13" id="KW-0863">Zinc-finger</keyword>
<dbReference type="SMART" id="SM00898">
    <property type="entry name" value="Fapy_DNA_glyco"/>
    <property type="match status" value="1"/>
</dbReference>
<sequence>MPEGHTIHRLAREMSELQGRALRASSPQRRFTDGAAAVDGAVLELAEAYGKHLFLHLSSSRSVHVHLGMQGKWIRSTDPSAPPLPQVRLRLAGDDVAWDLIAPSTCEILDPLGVAELMSRFGPDPLRPDADLTRVLRALARARGPIGAVLLDQTVIAGAGNVFRSEALHAVGVAPTRSARAMSESEVGDLWVVLRQMMSRAVEDGRIITVDEPDRLSLPESEARKVYKQERCRDCGAPVVTSKVGGRTAYHCPVEQPS</sequence>
<evidence type="ECO:0000256" key="4">
    <source>
        <dbReference type="ARBA" id="ARBA00022763"/>
    </source>
</evidence>
<dbReference type="AlphaFoldDB" id="A0A4R4RWG0"/>
<keyword evidence="3" id="KW-0479">Metal-binding</keyword>
<dbReference type="OrthoDB" id="9800855at2"/>
<proteinExistence type="inferred from homology"/>
<dbReference type="RefSeq" id="WP_131980361.1">
    <property type="nucleotide sequence ID" value="NZ_SMKL01000010.1"/>
</dbReference>
<gene>
    <name evidence="16" type="ORF">E1212_06055</name>
</gene>
<keyword evidence="17" id="KW-1185">Reference proteome</keyword>
<name>A0A4R4RWG0_9ACTN</name>
<evidence type="ECO:0000256" key="3">
    <source>
        <dbReference type="ARBA" id="ARBA00022723"/>
    </source>
</evidence>
<dbReference type="GO" id="GO:0006284">
    <property type="term" value="P:base-excision repair"/>
    <property type="evidence" value="ECO:0007669"/>
    <property type="project" value="InterPro"/>
</dbReference>
<dbReference type="Proteomes" id="UP000295621">
    <property type="component" value="Unassembled WGS sequence"/>
</dbReference>
<feature type="domain" description="Formamidopyrimidine-DNA glycosylase catalytic" evidence="15">
    <location>
        <begin position="2"/>
        <end position="93"/>
    </location>
</feature>
<dbReference type="Gene3D" id="3.20.190.10">
    <property type="entry name" value="MutM-like, N-terminal"/>
    <property type="match status" value="1"/>
</dbReference>
<evidence type="ECO:0000256" key="5">
    <source>
        <dbReference type="ARBA" id="ARBA00022771"/>
    </source>
</evidence>
<dbReference type="CDD" id="cd08970">
    <property type="entry name" value="AcNei1_N"/>
    <property type="match status" value="1"/>
</dbReference>
<evidence type="ECO:0000256" key="12">
    <source>
        <dbReference type="ARBA" id="ARBA00023295"/>
    </source>
</evidence>
<evidence type="ECO:0000259" key="14">
    <source>
        <dbReference type="PROSITE" id="PS51066"/>
    </source>
</evidence>
<dbReference type="InterPro" id="IPR015886">
    <property type="entry name" value="H2TH_FPG"/>
</dbReference>
<dbReference type="SUPFAM" id="SSF57716">
    <property type="entry name" value="Glucocorticoid receptor-like (DNA-binding domain)"/>
    <property type="match status" value="1"/>
</dbReference>
<evidence type="ECO:0000256" key="1">
    <source>
        <dbReference type="ARBA" id="ARBA00009409"/>
    </source>
</evidence>
<keyword evidence="4" id="KW-0227">DNA damage</keyword>
<dbReference type="Gene3D" id="1.10.8.50">
    <property type="match status" value="1"/>
</dbReference>
<dbReference type="Pfam" id="PF06831">
    <property type="entry name" value="H2TH"/>
    <property type="match status" value="1"/>
</dbReference>
<feature type="domain" description="FPG-type" evidence="14">
    <location>
        <begin position="225"/>
        <end position="257"/>
    </location>
</feature>
<evidence type="ECO:0000256" key="6">
    <source>
        <dbReference type="ARBA" id="ARBA00022801"/>
    </source>
</evidence>
<evidence type="ECO:0000256" key="7">
    <source>
        <dbReference type="ARBA" id="ARBA00022833"/>
    </source>
</evidence>
<evidence type="ECO:0000256" key="2">
    <source>
        <dbReference type="ARBA" id="ARBA00012720"/>
    </source>
</evidence>
<dbReference type="Pfam" id="PF01149">
    <property type="entry name" value="Fapy_DNA_glyco"/>
    <property type="match status" value="1"/>
</dbReference>
<evidence type="ECO:0000256" key="9">
    <source>
        <dbReference type="ARBA" id="ARBA00023204"/>
    </source>
</evidence>
<evidence type="ECO:0000256" key="8">
    <source>
        <dbReference type="ARBA" id="ARBA00023125"/>
    </source>
</evidence>
<keyword evidence="6" id="KW-0378">Hydrolase</keyword>
<dbReference type="PROSITE" id="PS51068">
    <property type="entry name" value="FPG_CAT"/>
    <property type="match status" value="1"/>
</dbReference>
<dbReference type="InterPro" id="IPR012319">
    <property type="entry name" value="FPG_cat"/>
</dbReference>
<dbReference type="PANTHER" id="PTHR42697">
    <property type="entry name" value="ENDONUCLEASE 8"/>
    <property type="match status" value="1"/>
</dbReference>
<evidence type="ECO:0000313" key="17">
    <source>
        <dbReference type="Proteomes" id="UP000295621"/>
    </source>
</evidence>
<dbReference type="GO" id="GO:0140078">
    <property type="term" value="F:class I DNA-(apurinic or apyrimidinic site) endonuclease activity"/>
    <property type="evidence" value="ECO:0007669"/>
    <property type="project" value="UniProtKB-EC"/>
</dbReference>
<dbReference type="SUPFAM" id="SSF81624">
    <property type="entry name" value="N-terminal domain of MutM-like DNA repair proteins"/>
    <property type="match status" value="1"/>
</dbReference>
<dbReference type="InterPro" id="IPR000214">
    <property type="entry name" value="Znf_DNA_glyclase/AP_lyase"/>
</dbReference>
<keyword evidence="7" id="KW-0862">Zinc</keyword>
<dbReference type="InterPro" id="IPR010979">
    <property type="entry name" value="Ribosomal_uS13-like_H2TH"/>
</dbReference>
<evidence type="ECO:0000256" key="10">
    <source>
        <dbReference type="ARBA" id="ARBA00023239"/>
    </source>
</evidence>
<protein>
    <recommendedName>
        <fullName evidence="2">DNA-(apurinic or apyrimidinic site) lyase</fullName>
        <ecNumber evidence="2">4.2.99.18</ecNumber>
    </recommendedName>
</protein>